<name>A0AAD5WE73_PARTN</name>
<evidence type="ECO:0000313" key="1">
    <source>
        <dbReference type="EMBL" id="KAJ1366952.1"/>
    </source>
</evidence>
<proteinExistence type="predicted"/>
<dbReference type="Proteomes" id="UP001196413">
    <property type="component" value="Unassembled WGS sequence"/>
</dbReference>
<keyword evidence="2" id="KW-1185">Reference proteome</keyword>
<gene>
    <name evidence="1" type="ORF">KIN20_027767</name>
</gene>
<sequence length="102" mass="12050">MDFEEFFRGDNRFFKVIVGDFNAKIGPRRTSEERHIETDGLQWNKQMADSDFPYLRTGYSIPHNQPLCSCKLQLFHAPDEKCCADVLFKTQRMVFCEDEFSQ</sequence>
<dbReference type="AlphaFoldDB" id="A0AAD5WE73"/>
<comment type="caution">
    <text evidence="1">The sequence shown here is derived from an EMBL/GenBank/DDBJ whole genome shotgun (WGS) entry which is preliminary data.</text>
</comment>
<dbReference type="EMBL" id="JAHQIW010005726">
    <property type="protein sequence ID" value="KAJ1366952.1"/>
    <property type="molecule type" value="Genomic_DNA"/>
</dbReference>
<reference evidence="1" key="1">
    <citation type="submission" date="2021-06" db="EMBL/GenBank/DDBJ databases">
        <title>Parelaphostrongylus tenuis whole genome reference sequence.</title>
        <authorList>
            <person name="Garwood T.J."/>
            <person name="Larsen P.A."/>
            <person name="Fountain-Jones N.M."/>
            <person name="Garbe J.R."/>
            <person name="Macchietto M.G."/>
            <person name="Kania S.A."/>
            <person name="Gerhold R.W."/>
            <person name="Richards J.E."/>
            <person name="Wolf T.M."/>
        </authorList>
    </citation>
    <scope>NUCLEOTIDE SEQUENCE</scope>
    <source>
        <strain evidence="1">MNPRO001-30</strain>
        <tissue evidence="1">Meninges</tissue>
    </source>
</reference>
<evidence type="ECO:0000313" key="2">
    <source>
        <dbReference type="Proteomes" id="UP001196413"/>
    </source>
</evidence>
<protein>
    <recommendedName>
        <fullName evidence="3">Endonuclease/exonuclease/phosphatase domain-containing protein</fullName>
    </recommendedName>
</protein>
<accession>A0AAD5WE73</accession>
<organism evidence="1 2">
    <name type="scientific">Parelaphostrongylus tenuis</name>
    <name type="common">Meningeal worm</name>
    <dbReference type="NCBI Taxonomy" id="148309"/>
    <lineage>
        <taxon>Eukaryota</taxon>
        <taxon>Metazoa</taxon>
        <taxon>Ecdysozoa</taxon>
        <taxon>Nematoda</taxon>
        <taxon>Chromadorea</taxon>
        <taxon>Rhabditida</taxon>
        <taxon>Rhabditina</taxon>
        <taxon>Rhabditomorpha</taxon>
        <taxon>Strongyloidea</taxon>
        <taxon>Metastrongylidae</taxon>
        <taxon>Parelaphostrongylus</taxon>
    </lineage>
</organism>
<evidence type="ECO:0008006" key="3">
    <source>
        <dbReference type="Google" id="ProtNLM"/>
    </source>
</evidence>